<accession>A0ABW7UJG3</accession>
<evidence type="ECO:0000313" key="2">
    <source>
        <dbReference type="EMBL" id="MFI1962800.1"/>
    </source>
</evidence>
<gene>
    <name evidence="2" type="ORF">ACH429_01410</name>
</gene>
<dbReference type="SUPFAM" id="SSF47413">
    <property type="entry name" value="lambda repressor-like DNA-binding domains"/>
    <property type="match status" value="1"/>
</dbReference>
<reference evidence="2 3" key="1">
    <citation type="submission" date="2024-10" db="EMBL/GenBank/DDBJ databases">
        <title>The Natural Products Discovery Center: Release of the First 8490 Sequenced Strains for Exploring Actinobacteria Biosynthetic Diversity.</title>
        <authorList>
            <person name="Kalkreuter E."/>
            <person name="Kautsar S.A."/>
            <person name="Yang D."/>
            <person name="Bader C.D."/>
            <person name="Teijaro C.N."/>
            <person name="Fluegel L."/>
            <person name="Davis C.M."/>
            <person name="Simpson J.R."/>
            <person name="Lauterbach L."/>
            <person name="Steele A.D."/>
            <person name="Gui C."/>
            <person name="Meng S."/>
            <person name="Li G."/>
            <person name="Viehrig K."/>
            <person name="Ye F."/>
            <person name="Su P."/>
            <person name="Kiefer A.F."/>
            <person name="Nichols A."/>
            <person name="Cepeda A.J."/>
            <person name="Yan W."/>
            <person name="Fan B."/>
            <person name="Jiang Y."/>
            <person name="Adhikari A."/>
            <person name="Zheng C.-J."/>
            <person name="Schuster L."/>
            <person name="Cowan T.M."/>
            <person name="Smanski M.J."/>
            <person name="Chevrette M.G."/>
            <person name="De Carvalho L.P.S."/>
            <person name="Shen B."/>
        </authorList>
    </citation>
    <scope>NUCLEOTIDE SEQUENCE [LARGE SCALE GENOMIC DNA]</scope>
    <source>
        <strain evidence="2 3">NPDC020327</strain>
    </source>
</reference>
<proteinExistence type="predicted"/>
<dbReference type="SMART" id="SM00530">
    <property type="entry name" value="HTH_XRE"/>
    <property type="match status" value="1"/>
</dbReference>
<dbReference type="CDD" id="cd00093">
    <property type="entry name" value="HTH_XRE"/>
    <property type="match status" value="1"/>
</dbReference>
<dbReference type="RefSeq" id="WP_240483418.1">
    <property type="nucleotide sequence ID" value="NZ_JBIRWE010000001.1"/>
</dbReference>
<keyword evidence="3" id="KW-1185">Reference proteome</keyword>
<dbReference type="EMBL" id="JBIRWE010000001">
    <property type="protein sequence ID" value="MFI1962800.1"/>
    <property type="molecule type" value="Genomic_DNA"/>
</dbReference>
<organism evidence="2 3">
    <name type="scientific">Streptomyces pathocidini</name>
    <dbReference type="NCBI Taxonomy" id="1650571"/>
    <lineage>
        <taxon>Bacteria</taxon>
        <taxon>Bacillati</taxon>
        <taxon>Actinomycetota</taxon>
        <taxon>Actinomycetes</taxon>
        <taxon>Kitasatosporales</taxon>
        <taxon>Streptomycetaceae</taxon>
        <taxon>Streptomyces</taxon>
    </lineage>
</organism>
<dbReference type="Pfam" id="PF19054">
    <property type="entry name" value="DUF5753"/>
    <property type="match status" value="1"/>
</dbReference>
<feature type="domain" description="HTH cro/C1-type" evidence="1">
    <location>
        <begin position="18"/>
        <end position="72"/>
    </location>
</feature>
<comment type="caution">
    <text evidence="2">The sequence shown here is derived from an EMBL/GenBank/DDBJ whole genome shotgun (WGS) entry which is preliminary data.</text>
</comment>
<dbReference type="Gene3D" id="1.10.260.40">
    <property type="entry name" value="lambda repressor-like DNA-binding domains"/>
    <property type="match status" value="1"/>
</dbReference>
<sequence length="288" mass="32088">MGQPARRTARRRRLGAELKALREAAGVSVESAAQKIHGDNPKISRLENGRHRVSRLELDALLDLYGVEDQGLRDWLVALSAEGRKRSWWRSHGEVLPADFKELLTLESDAGRIAAFQPQIIPGLLQTKEYARAVIIGSSEPLTEAEVDFQVSFRVERQAVFERENPPQYLCILTEGVIRQQVGGAKVMAAQLRRLVELSQPPELTIQVVPYSQGAFTATGGAFVLYSYPDPLDLDVAQVEYLDGALYLEEEATVSKYRRALDGLRTAALSSRQSVELISSVARDFERE</sequence>
<dbReference type="InterPro" id="IPR043917">
    <property type="entry name" value="DUF5753"/>
</dbReference>
<dbReference type="Pfam" id="PF13560">
    <property type="entry name" value="HTH_31"/>
    <property type="match status" value="1"/>
</dbReference>
<name>A0ABW7UJG3_9ACTN</name>
<protein>
    <submittedName>
        <fullName evidence="2">Helix-turn-helix domain-containing protein</fullName>
    </submittedName>
</protein>
<evidence type="ECO:0000259" key="1">
    <source>
        <dbReference type="PROSITE" id="PS50943"/>
    </source>
</evidence>
<dbReference type="Proteomes" id="UP001611548">
    <property type="component" value="Unassembled WGS sequence"/>
</dbReference>
<dbReference type="InterPro" id="IPR010982">
    <property type="entry name" value="Lambda_DNA-bd_dom_sf"/>
</dbReference>
<dbReference type="PROSITE" id="PS50943">
    <property type="entry name" value="HTH_CROC1"/>
    <property type="match status" value="1"/>
</dbReference>
<evidence type="ECO:0000313" key="3">
    <source>
        <dbReference type="Proteomes" id="UP001611548"/>
    </source>
</evidence>
<dbReference type="InterPro" id="IPR001387">
    <property type="entry name" value="Cro/C1-type_HTH"/>
</dbReference>